<feature type="binding site" evidence="11">
    <location>
        <begin position="72"/>
        <end position="79"/>
    </location>
    <ligand>
        <name>ATP</name>
        <dbReference type="ChEBI" id="CHEBI:30616"/>
    </ligand>
</feature>
<evidence type="ECO:0000256" key="2">
    <source>
        <dbReference type="ARBA" id="ARBA00022741"/>
    </source>
</evidence>
<dbReference type="InterPro" id="IPR014016">
    <property type="entry name" value="UvrD-like_ATP-bd"/>
</dbReference>
<evidence type="ECO:0000256" key="8">
    <source>
        <dbReference type="ARBA" id="ARBA00034617"/>
    </source>
</evidence>
<evidence type="ECO:0000256" key="10">
    <source>
        <dbReference type="ARBA" id="ARBA00048988"/>
    </source>
</evidence>
<dbReference type="Gene3D" id="1.10.486.10">
    <property type="entry name" value="PCRA, domain 4"/>
    <property type="match status" value="1"/>
</dbReference>
<dbReference type="Pfam" id="PF13361">
    <property type="entry name" value="UvrD_C"/>
    <property type="match status" value="1"/>
</dbReference>
<dbReference type="InterPro" id="IPR013986">
    <property type="entry name" value="DExx_box_DNA_helicase_dom_sf"/>
</dbReference>
<evidence type="ECO:0000256" key="12">
    <source>
        <dbReference type="SAM" id="Coils"/>
    </source>
</evidence>
<dbReference type="InterPro" id="IPR027417">
    <property type="entry name" value="P-loop_NTPase"/>
</dbReference>
<dbReference type="SUPFAM" id="SSF52540">
    <property type="entry name" value="P-loop containing nucleoside triphosphate hydrolases"/>
    <property type="match status" value="1"/>
</dbReference>
<dbReference type="CDD" id="cd17932">
    <property type="entry name" value="DEXQc_UvrD"/>
    <property type="match status" value="1"/>
</dbReference>
<dbReference type="EMBL" id="JABWCS010000209">
    <property type="protein sequence ID" value="NUU61500.1"/>
    <property type="molecule type" value="Genomic_DNA"/>
</dbReference>
<dbReference type="Gene3D" id="1.10.10.160">
    <property type="match status" value="1"/>
</dbReference>
<protein>
    <recommendedName>
        <fullName evidence="9">DNA 3'-5' helicase</fullName>
        <ecNumber evidence="9">5.6.2.4</ecNumber>
    </recommendedName>
</protein>
<feature type="domain" description="UvrD-like helicase ATP-binding" evidence="13">
    <location>
        <begin position="51"/>
        <end position="326"/>
    </location>
</feature>
<keyword evidence="5 11" id="KW-0067">ATP-binding</keyword>
<keyword evidence="7" id="KW-0413">Isomerase</keyword>
<comment type="catalytic activity">
    <reaction evidence="10">
        <text>ATP + H2O = ADP + phosphate + H(+)</text>
        <dbReference type="Rhea" id="RHEA:13065"/>
        <dbReference type="ChEBI" id="CHEBI:15377"/>
        <dbReference type="ChEBI" id="CHEBI:15378"/>
        <dbReference type="ChEBI" id="CHEBI:30616"/>
        <dbReference type="ChEBI" id="CHEBI:43474"/>
        <dbReference type="ChEBI" id="CHEBI:456216"/>
        <dbReference type="EC" id="5.6.2.4"/>
    </reaction>
</comment>
<comment type="similarity">
    <text evidence="1">Belongs to the helicase family. UvrD subfamily.</text>
</comment>
<keyword evidence="16" id="KW-1185">Reference proteome</keyword>
<comment type="caution">
    <text evidence="15">The sequence shown here is derived from an EMBL/GenBank/DDBJ whole genome shotgun (WGS) entry which is preliminary data.</text>
</comment>
<dbReference type="GO" id="GO:0003677">
    <property type="term" value="F:DNA binding"/>
    <property type="evidence" value="ECO:0007669"/>
    <property type="project" value="UniProtKB-KW"/>
</dbReference>
<keyword evidence="6" id="KW-0238">DNA-binding</keyword>
<feature type="coiled-coil region" evidence="12">
    <location>
        <begin position="533"/>
        <end position="560"/>
    </location>
</feature>
<evidence type="ECO:0000256" key="1">
    <source>
        <dbReference type="ARBA" id="ARBA00009922"/>
    </source>
</evidence>
<dbReference type="Pfam" id="PF14169">
    <property type="entry name" value="YdjO"/>
    <property type="match status" value="1"/>
</dbReference>
<sequence length="778" mass="87359">MNKLLFHNIPLGVSGERIPQAAVASAMTSKELVKPGESDAGYFRRLEQGGIHLNKPQIAAVRHHLGPLLTLAGAGSGKTSVLIARTGYLLSVRGVTASQLLLLTFSNKAAAEMRERIALLPGVNESDVSRLQARTFHSFFLYFLRRQGLQQEIFSETRRQHILLKQIMRELGLPKDAYPPETLLTVLSTCKMNMGTVEDLPESTIAEQEMKAVLRLYEQWKTDHFKIDFDDVLLIAYQMLKDRPRLLSDLQERFHYVMVDEFQDTNALQYELVKMIAQPRNNLMVVGDDDQTIYSFNGARSEFILEFEKLYPGAKVITLDINYRSGPAIVGLGNGIIRHNQRRRSKTLQAARGTGSQPRYLRPQTADEEAEQMVDFIVSEVEAGRREYRDFAMLYRASSSNRALLELLLLRDIPYIDYGEGQLLYEHWLISPVVDHLRLSLNRRNFAAIENILPTLYMNREKGMDHIRRMEAIQPKQGPLIHLLSLPGMEDFKAVKLRERLDLIRGLREQIPVLAIRQIRKQFYDYFIEANERHQATLHRETLKEMLDELEASAERFDSIQTFIDFIDNVTERNEHSRQSGLKEQGDRIALMTIHKSKGLEFPVVFLIGASEGILPHSSALEADRLKDRKSVAGSSSAAAAGLALAALEEERRLAYVAVTRAREELFISSPARHRGKKADVSRFMLSAFRSAAATAAAPGSTRPGSGHRSAAVVTAKALPAARATTGRTHTVPVWNCTGASCPGWTRMKAGGAEDHLASKPCPLCNSPMEKSTRVVPV</sequence>
<dbReference type="PANTHER" id="PTHR11070">
    <property type="entry name" value="UVRD / RECB / PCRA DNA HELICASE FAMILY MEMBER"/>
    <property type="match status" value="1"/>
</dbReference>
<evidence type="ECO:0000259" key="13">
    <source>
        <dbReference type="PROSITE" id="PS51198"/>
    </source>
</evidence>
<organism evidence="15 16">
    <name type="scientific">Paenibacillus agri</name>
    <dbReference type="NCBI Taxonomy" id="2744309"/>
    <lineage>
        <taxon>Bacteria</taxon>
        <taxon>Bacillati</taxon>
        <taxon>Bacillota</taxon>
        <taxon>Bacilli</taxon>
        <taxon>Bacillales</taxon>
        <taxon>Paenibacillaceae</taxon>
        <taxon>Paenibacillus</taxon>
    </lineage>
</organism>
<evidence type="ECO:0000259" key="14">
    <source>
        <dbReference type="PROSITE" id="PS51217"/>
    </source>
</evidence>
<dbReference type="GO" id="GO:0005524">
    <property type="term" value="F:ATP binding"/>
    <property type="evidence" value="ECO:0007669"/>
    <property type="project" value="UniProtKB-UniRule"/>
</dbReference>
<dbReference type="GO" id="GO:0033202">
    <property type="term" value="C:DNA helicase complex"/>
    <property type="evidence" value="ECO:0007669"/>
    <property type="project" value="TreeGrafter"/>
</dbReference>
<dbReference type="InterPro" id="IPR014017">
    <property type="entry name" value="DNA_helicase_UvrD-like_C"/>
</dbReference>
<dbReference type="Gene3D" id="3.40.50.300">
    <property type="entry name" value="P-loop containing nucleotide triphosphate hydrolases"/>
    <property type="match status" value="2"/>
</dbReference>
<dbReference type="Proteomes" id="UP000564806">
    <property type="component" value="Unassembled WGS sequence"/>
</dbReference>
<evidence type="ECO:0000256" key="5">
    <source>
        <dbReference type="ARBA" id="ARBA00022840"/>
    </source>
</evidence>
<dbReference type="AlphaFoldDB" id="A0A850EP08"/>
<dbReference type="InterPro" id="IPR025916">
    <property type="entry name" value="YdjO"/>
</dbReference>
<evidence type="ECO:0000256" key="11">
    <source>
        <dbReference type="PROSITE-ProRule" id="PRU00560"/>
    </source>
</evidence>
<evidence type="ECO:0000256" key="4">
    <source>
        <dbReference type="ARBA" id="ARBA00022806"/>
    </source>
</evidence>
<reference evidence="15" key="1">
    <citation type="submission" date="2020-06" db="EMBL/GenBank/DDBJ databases">
        <title>Paenibacillus sp. nov., isolated from soil.</title>
        <authorList>
            <person name="Seo Y.L."/>
        </authorList>
    </citation>
    <scope>NUCLEOTIDE SEQUENCE [LARGE SCALE GENOMIC DNA]</scope>
    <source>
        <strain evidence="15">JW14</strain>
    </source>
</reference>
<dbReference type="PROSITE" id="PS51217">
    <property type="entry name" value="UVRD_HELICASE_CTER"/>
    <property type="match status" value="1"/>
</dbReference>
<keyword evidence="2 11" id="KW-0547">Nucleotide-binding</keyword>
<evidence type="ECO:0000313" key="15">
    <source>
        <dbReference type="EMBL" id="NUU61500.1"/>
    </source>
</evidence>
<evidence type="ECO:0000313" key="16">
    <source>
        <dbReference type="Proteomes" id="UP000564806"/>
    </source>
</evidence>
<keyword evidence="4 11" id="KW-0347">Helicase</keyword>
<evidence type="ECO:0000256" key="7">
    <source>
        <dbReference type="ARBA" id="ARBA00023235"/>
    </source>
</evidence>
<feature type="domain" description="UvrD-like helicase C-terminal" evidence="14">
    <location>
        <begin position="327"/>
        <end position="599"/>
    </location>
</feature>
<evidence type="ECO:0000256" key="9">
    <source>
        <dbReference type="ARBA" id="ARBA00034808"/>
    </source>
</evidence>
<dbReference type="GO" id="GO:0005829">
    <property type="term" value="C:cytosol"/>
    <property type="evidence" value="ECO:0007669"/>
    <property type="project" value="TreeGrafter"/>
</dbReference>
<keyword evidence="3 11" id="KW-0378">Hydrolase</keyword>
<dbReference type="GO" id="GO:0000725">
    <property type="term" value="P:recombinational repair"/>
    <property type="evidence" value="ECO:0007669"/>
    <property type="project" value="TreeGrafter"/>
</dbReference>
<dbReference type="PANTHER" id="PTHR11070:SF2">
    <property type="entry name" value="ATP-DEPENDENT DNA HELICASE SRS2"/>
    <property type="match status" value="1"/>
</dbReference>
<dbReference type="Pfam" id="PF00580">
    <property type="entry name" value="UvrD-helicase"/>
    <property type="match status" value="1"/>
</dbReference>
<dbReference type="EC" id="5.6.2.4" evidence="9"/>
<dbReference type="RefSeq" id="WP_175372110.1">
    <property type="nucleotide sequence ID" value="NZ_JABWCS010000209.1"/>
</dbReference>
<dbReference type="PROSITE" id="PS51198">
    <property type="entry name" value="UVRD_HELICASE_ATP_BIND"/>
    <property type="match status" value="1"/>
</dbReference>
<keyword evidence="12" id="KW-0175">Coiled coil</keyword>
<evidence type="ECO:0000256" key="3">
    <source>
        <dbReference type="ARBA" id="ARBA00022801"/>
    </source>
</evidence>
<dbReference type="GO" id="GO:0016787">
    <property type="term" value="F:hydrolase activity"/>
    <property type="evidence" value="ECO:0007669"/>
    <property type="project" value="UniProtKB-UniRule"/>
</dbReference>
<dbReference type="GO" id="GO:0043138">
    <property type="term" value="F:3'-5' DNA helicase activity"/>
    <property type="evidence" value="ECO:0007669"/>
    <property type="project" value="UniProtKB-EC"/>
</dbReference>
<accession>A0A850EP08</accession>
<gene>
    <name evidence="15" type="ORF">HPT30_14250</name>
</gene>
<evidence type="ECO:0000256" key="6">
    <source>
        <dbReference type="ARBA" id="ARBA00023125"/>
    </source>
</evidence>
<dbReference type="InterPro" id="IPR000212">
    <property type="entry name" value="DNA_helicase_UvrD/REP"/>
</dbReference>
<name>A0A850EP08_9BACL</name>
<comment type="catalytic activity">
    <reaction evidence="8">
        <text>Couples ATP hydrolysis with the unwinding of duplex DNA by translocating in the 3'-5' direction.</text>
        <dbReference type="EC" id="5.6.2.4"/>
    </reaction>
</comment>
<proteinExistence type="inferred from homology"/>